<dbReference type="PANTHER" id="PTHR22912">
    <property type="entry name" value="DISULFIDE OXIDOREDUCTASE"/>
    <property type="match status" value="1"/>
</dbReference>
<dbReference type="PROSITE" id="PS00076">
    <property type="entry name" value="PYRIDINE_REDOX_1"/>
    <property type="match status" value="1"/>
</dbReference>
<dbReference type="GO" id="GO:0005759">
    <property type="term" value="C:mitochondrial matrix"/>
    <property type="evidence" value="ECO:0007669"/>
    <property type="project" value="UniProtKB-ARBA"/>
</dbReference>
<dbReference type="FunFam" id="3.50.50.60:FF:000025">
    <property type="entry name" value="Dihydrolipoyl dehydrogenase"/>
    <property type="match status" value="1"/>
</dbReference>
<protein>
    <recommendedName>
        <fullName evidence="2 9">Dihydrolipoyl dehydrogenase</fullName>
        <ecNumber evidence="2 9">1.8.1.4</ecNumber>
    </recommendedName>
</protein>
<dbReference type="SUPFAM" id="SSF48371">
    <property type="entry name" value="ARM repeat"/>
    <property type="match status" value="1"/>
</dbReference>
<dbReference type="Pfam" id="PF02847">
    <property type="entry name" value="MA3"/>
    <property type="match status" value="1"/>
</dbReference>
<evidence type="ECO:0000256" key="9">
    <source>
        <dbReference type="RuleBase" id="RU003692"/>
    </source>
</evidence>
<comment type="miscellaneous">
    <text evidence="9">The active site is a redox-active disulfide bond.</text>
</comment>
<keyword evidence="6 9" id="KW-0520">NAD</keyword>
<reference evidence="12 13" key="1">
    <citation type="submission" date="2019-12" db="EMBL/GenBank/DDBJ databases">
        <title>A genome sequence resource for the geographically widespread anthracnose pathogen Colletotrichum asianum.</title>
        <authorList>
            <person name="Meng Y."/>
        </authorList>
    </citation>
    <scope>NUCLEOTIDE SEQUENCE [LARGE SCALE GENOMIC DNA]</scope>
    <source>
        <strain evidence="12 13">ICMP 18580</strain>
    </source>
</reference>
<evidence type="ECO:0000256" key="5">
    <source>
        <dbReference type="ARBA" id="ARBA00023002"/>
    </source>
</evidence>
<evidence type="ECO:0000256" key="2">
    <source>
        <dbReference type="ARBA" id="ARBA00012608"/>
    </source>
</evidence>
<dbReference type="Pfam" id="PF02852">
    <property type="entry name" value="Pyr_redox_dim"/>
    <property type="match status" value="1"/>
</dbReference>
<dbReference type="SMART" id="SM00543">
    <property type="entry name" value="MIF4G"/>
    <property type="match status" value="1"/>
</dbReference>
<proteinExistence type="inferred from homology"/>
<evidence type="ECO:0000313" key="13">
    <source>
        <dbReference type="Proteomes" id="UP000434172"/>
    </source>
</evidence>
<dbReference type="InterPro" id="IPR006258">
    <property type="entry name" value="Lipoamide_DH"/>
</dbReference>
<dbReference type="Pfam" id="PF02854">
    <property type="entry name" value="MIF4G"/>
    <property type="match status" value="1"/>
</dbReference>
<dbReference type="SUPFAM" id="SSF51905">
    <property type="entry name" value="FAD/NAD(P)-binding domain"/>
    <property type="match status" value="1"/>
</dbReference>
<evidence type="ECO:0000256" key="8">
    <source>
        <dbReference type="ARBA" id="ARBA00023284"/>
    </source>
</evidence>
<dbReference type="PROSITE" id="PS51366">
    <property type="entry name" value="MI"/>
    <property type="match status" value="1"/>
</dbReference>
<keyword evidence="7" id="KW-1015">Disulfide bond</keyword>
<dbReference type="Pfam" id="PF07992">
    <property type="entry name" value="Pyr_redox_2"/>
    <property type="match status" value="1"/>
</dbReference>
<evidence type="ECO:0000256" key="3">
    <source>
        <dbReference type="ARBA" id="ARBA00022630"/>
    </source>
</evidence>
<dbReference type="GO" id="GO:0003723">
    <property type="term" value="F:RNA binding"/>
    <property type="evidence" value="ECO:0007669"/>
    <property type="project" value="InterPro"/>
</dbReference>
<dbReference type="Proteomes" id="UP000434172">
    <property type="component" value="Unassembled WGS sequence"/>
</dbReference>
<dbReference type="EMBL" id="WOWK01000167">
    <property type="protein sequence ID" value="KAF0316245.1"/>
    <property type="molecule type" value="Genomic_DNA"/>
</dbReference>
<gene>
    <name evidence="12" type="ORF">GQ607_016550</name>
</gene>
<sequence>MPPKQLSLPPKLLQEIGAPGEPSASRSRGRWKSQDQNRKDRRKLERQSKKQRQSPFLQDSHLTKRHHARGPEIEDDDDDDDDDAGGLNATDRRSDSHLQTIEPRASPLSASKKRKRSSPEYADDVKGEQPAMKQPSRAVRDRLAQDNAEIEQLERKLGLRKGRKSLPQAFKDDGLVDLLGDLSNGSGEEEEAKETSEYKQWLAQKRRNANRSRNDAAYVSESGEDDRVFDQGDEPSEDDDLSDPAEESDEDIDDDDAEGVNDDDLSDQQSFVGFGSDSEEMPIAPRRVREYPYLPPVAAGTQSSKYIPPSMRARVGGDTNLEAQIRRKLQGPVNRVAEANLVSIVGEIEKVYRDYPRGHTNSILTELLMAQICDPTSKPDTLLVLSAGFVAALYKVIGIDFAAHFLTTSVERFQQERKKATTAASQQQVPTKETANLITVLAETYIFRVIGSNLMFDVVRLLLGDLSELNAELLLRVVRVAGPQLRKDDPLALKDIVSLMRPAVAKIGESNVTVRTKFMIETISDLKNNKLKAGTQDLVILNDHVTRMKKVLGSLDTQKLKATEPLRIGLRDIENADKTGKWWLVGASWAGVGPSEADVQNTRGFTKNTDDDHELTYEGDDLVAADADDLITLDYAQLAREQGMNTDVRRAIFVALVAAADYQDAYMRILKLKLNKYNKREVPNVLIQCSGAQQHYNPYYTLVAKKFCSDSRIKYAFQDTIWTLFRRLGEPLFGEEPEDEDEEAADDRRLINTAKMMGSLVADGSVSLGVLKALNLAYVKDTTSLFVEVLLITVLQECSRAKDKTLEQALGVAFSSGLAPELARSIAYFLREKVRDTDLVDGKKDAKRVKLACKAAEASWQFSSFSRGIGAVSVTGTEVDMDGRVAGRVAAKIAWTREMTEAYRHAVQSIDTPYRGQVGIQETQLVRLPLFSDFAVLPAVVPSQLSKWSRAYASASGTYNVAPKMTSTDVFAPTEEKDLVIIGGGVAGYVAAIKAGQEGMKVACIEKRGTLGGTCLNVGCIPSKALLNNSHLYHTIKHDTKNRGIDVADVKLNLEQFMKAKDTAVGGLTKGVEFLFKKNGVEYIKGSGTFVNENEIKVDLNDGGETSVRGKNILIATGSEATPFPGLEIDEKRVVTSTGALALEKIPESLVVIGGGIIGLEMASVWSRLGSKVTVVEFLNQIGGPGMDAEISKSTQKILKKQGINFKTSTKVVGGDKSGDNVKLEVDAAKGGKPETIDAEVVLVAIGRRPYTGGLGLENIGLEVDERGRVIIDSEYRTKIPHIRCVGDATFGPMLAHKAEEEAVAVVEYIKKGYGHVNYGVIPSVMYTYPEVAWVGQSEQDLKSQNIPYRVGSFPFSANSRAKTNMDTEGMVKMLADPETDRLLGVHIVGPNAGEMIAEATLALEYGASSEDIARTCHAHPTLAEAFKEAAMATYSKPIHM</sequence>
<evidence type="ECO:0000256" key="4">
    <source>
        <dbReference type="ARBA" id="ARBA00022827"/>
    </source>
</evidence>
<dbReference type="InterPro" id="IPR050151">
    <property type="entry name" value="Class-I_Pyr_Nuc-Dis_Oxidored"/>
</dbReference>
<dbReference type="InterPro" id="IPR023753">
    <property type="entry name" value="FAD/NAD-binding_dom"/>
</dbReference>
<dbReference type="InterPro" id="IPR004099">
    <property type="entry name" value="Pyr_nucl-diS_OxRdtase_dimer"/>
</dbReference>
<dbReference type="PANTHER" id="PTHR22912:SF151">
    <property type="entry name" value="DIHYDROLIPOYL DEHYDROGENASE, MITOCHONDRIAL"/>
    <property type="match status" value="1"/>
</dbReference>
<keyword evidence="8 9" id="KW-0676">Redox-active center</keyword>
<dbReference type="SUPFAM" id="SSF55424">
    <property type="entry name" value="FAD/NAD-linked reductases, dimerisation (C-terminal) domain"/>
    <property type="match status" value="1"/>
</dbReference>
<evidence type="ECO:0000256" key="6">
    <source>
        <dbReference type="ARBA" id="ARBA00023027"/>
    </source>
</evidence>
<evidence type="ECO:0000259" key="11">
    <source>
        <dbReference type="PROSITE" id="PS51366"/>
    </source>
</evidence>
<dbReference type="GO" id="GO:0045252">
    <property type="term" value="C:oxoglutarate dehydrogenase complex"/>
    <property type="evidence" value="ECO:0007669"/>
    <property type="project" value="TreeGrafter"/>
</dbReference>
<dbReference type="GO" id="GO:0004148">
    <property type="term" value="F:dihydrolipoyl dehydrogenase (NADH) activity"/>
    <property type="evidence" value="ECO:0007669"/>
    <property type="project" value="UniProtKB-EC"/>
</dbReference>
<feature type="compositionally biased region" description="Acidic residues" evidence="10">
    <location>
        <begin position="231"/>
        <end position="266"/>
    </location>
</feature>
<dbReference type="Gene3D" id="3.30.390.30">
    <property type="match status" value="1"/>
</dbReference>
<dbReference type="OrthoDB" id="361797at2759"/>
<comment type="caution">
    <text evidence="12">The sequence shown here is derived from an EMBL/GenBank/DDBJ whole genome shotgun (WGS) entry which is preliminary data.</text>
</comment>
<evidence type="ECO:0000256" key="7">
    <source>
        <dbReference type="ARBA" id="ARBA00023157"/>
    </source>
</evidence>
<dbReference type="GO" id="GO:0045333">
    <property type="term" value="P:cellular respiration"/>
    <property type="evidence" value="ECO:0007669"/>
    <property type="project" value="UniProtKB-ARBA"/>
</dbReference>
<accession>A0A8H3VXN6</accession>
<feature type="compositionally biased region" description="Low complexity" evidence="10">
    <location>
        <begin position="176"/>
        <end position="186"/>
    </location>
</feature>
<dbReference type="GO" id="GO:0006103">
    <property type="term" value="P:2-oxoglutarate metabolic process"/>
    <property type="evidence" value="ECO:0007669"/>
    <property type="project" value="TreeGrafter"/>
</dbReference>
<evidence type="ECO:0000313" key="12">
    <source>
        <dbReference type="EMBL" id="KAF0316245.1"/>
    </source>
</evidence>
<keyword evidence="13" id="KW-1185">Reference proteome</keyword>
<feature type="region of interest" description="Disordered" evidence="10">
    <location>
        <begin position="1"/>
        <end position="279"/>
    </location>
</feature>
<dbReference type="Gene3D" id="3.50.50.60">
    <property type="entry name" value="FAD/NAD(P)-binding domain"/>
    <property type="match status" value="2"/>
</dbReference>
<dbReference type="Gene3D" id="1.25.40.180">
    <property type="match status" value="1"/>
</dbReference>
<dbReference type="PRINTS" id="PR00368">
    <property type="entry name" value="FADPNR"/>
</dbReference>
<feature type="compositionally biased region" description="Low complexity" evidence="10">
    <location>
        <begin position="1"/>
        <end position="14"/>
    </location>
</feature>
<dbReference type="InterPro" id="IPR036188">
    <property type="entry name" value="FAD/NAD-bd_sf"/>
</dbReference>
<dbReference type="InterPro" id="IPR003891">
    <property type="entry name" value="Initiation_fac_eIF4g_MI"/>
</dbReference>
<feature type="domain" description="MI" evidence="11">
    <location>
        <begin position="647"/>
        <end position="776"/>
    </location>
</feature>
<feature type="compositionally biased region" description="Basic and acidic residues" evidence="10">
    <location>
        <begin position="32"/>
        <end position="48"/>
    </location>
</feature>
<evidence type="ECO:0000256" key="1">
    <source>
        <dbReference type="ARBA" id="ARBA00007532"/>
    </source>
</evidence>
<dbReference type="InterPro" id="IPR016024">
    <property type="entry name" value="ARM-type_fold"/>
</dbReference>
<dbReference type="EC" id="1.8.1.4" evidence="2 9"/>
<dbReference type="PRINTS" id="PR00411">
    <property type="entry name" value="PNDRDTASEI"/>
</dbReference>
<organism evidence="12 13">
    <name type="scientific">Colletotrichum asianum</name>
    <dbReference type="NCBI Taxonomy" id="702518"/>
    <lineage>
        <taxon>Eukaryota</taxon>
        <taxon>Fungi</taxon>
        <taxon>Dikarya</taxon>
        <taxon>Ascomycota</taxon>
        <taxon>Pezizomycotina</taxon>
        <taxon>Sordariomycetes</taxon>
        <taxon>Hypocreomycetidae</taxon>
        <taxon>Glomerellales</taxon>
        <taxon>Glomerellaceae</taxon>
        <taxon>Colletotrichum</taxon>
        <taxon>Colletotrichum gloeosporioides species complex</taxon>
    </lineage>
</organism>
<dbReference type="GO" id="GO:0045254">
    <property type="term" value="C:pyruvate dehydrogenase complex"/>
    <property type="evidence" value="ECO:0007669"/>
    <property type="project" value="UniProtKB-ARBA"/>
</dbReference>
<dbReference type="NCBIfam" id="TIGR01350">
    <property type="entry name" value="lipoamide_DH"/>
    <property type="match status" value="1"/>
</dbReference>
<evidence type="ECO:0000256" key="10">
    <source>
        <dbReference type="SAM" id="MobiDB-lite"/>
    </source>
</evidence>
<keyword evidence="5 9" id="KW-0560">Oxidoreductase</keyword>
<keyword evidence="3 9" id="KW-0285">Flavoprotein</keyword>
<feature type="compositionally biased region" description="Acidic residues" evidence="10">
    <location>
        <begin position="73"/>
        <end position="84"/>
    </location>
</feature>
<comment type="similarity">
    <text evidence="1 9">Belongs to the class-I pyridine nucleotide-disulfide oxidoreductase family.</text>
</comment>
<dbReference type="SMART" id="SM00544">
    <property type="entry name" value="MA3"/>
    <property type="match status" value="1"/>
</dbReference>
<dbReference type="InterPro" id="IPR003890">
    <property type="entry name" value="MIF4G-like_typ-3"/>
</dbReference>
<dbReference type="GO" id="GO:0050660">
    <property type="term" value="F:flavin adenine dinucleotide binding"/>
    <property type="evidence" value="ECO:0007669"/>
    <property type="project" value="InterPro"/>
</dbReference>
<keyword evidence="4 9" id="KW-0274">FAD</keyword>
<comment type="catalytic activity">
    <reaction evidence="9">
        <text>N(6)-[(R)-dihydrolipoyl]-L-lysyl-[protein] + NAD(+) = N(6)-[(R)-lipoyl]-L-lysyl-[protein] + NADH + H(+)</text>
        <dbReference type="Rhea" id="RHEA:15045"/>
        <dbReference type="Rhea" id="RHEA-COMP:10474"/>
        <dbReference type="Rhea" id="RHEA-COMP:10475"/>
        <dbReference type="ChEBI" id="CHEBI:15378"/>
        <dbReference type="ChEBI" id="CHEBI:57540"/>
        <dbReference type="ChEBI" id="CHEBI:57945"/>
        <dbReference type="ChEBI" id="CHEBI:83099"/>
        <dbReference type="ChEBI" id="CHEBI:83100"/>
        <dbReference type="EC" id="1.8.1.4"/>
    </reaction>
</comment>
<dbReference type="FunFam" id="3.30.390.30:FF:000001">
    <property type="entry name" value="Dihydrolipoyl dehydrogenase"/>
    <property type="match status" value="1"/>
</dbReference>
<comment type="cofactor">
    <cofactor evidence="9">
        <name>FAD</name>
        <dbReference type="ChEBI" id="CHEBI:57692"/>
    </cofactor>
    <text evidence="9">Binds 1 FAD per subunit.</text>
</comment>
<dbReference type="InterPro" id="IPR016156">
    <property type="entry name" value="FAD/NAD-linked_Rdtase_dimer_sf"/>
</dbReference>
<dbReference type="InterPro" id="IPR012999">
    <property type="entry name" value="Pyr_OxRdtase_I_AS"/>
</dbReference>
<name>A0A8H3VXN6_9PEZI</name>